<name>D8RBV0_SELML</name>
<dbReference type="InterPro" id="IPR017853">
    <property type="entry name" value="GH"/>
</dbReference>
<keyword evidence="6 8" id="KW-0326">Glycosidase</keyword>
<dbReference type="PROSITE" id="PS51910">
    <property type="entry name" value="GH18_2"/>
    <property type="match status" value="2"/>
</dbReference>
<reference evidence="11 12" key="1">
    <citation type="journal article" date="2011" name="Science">
        <title>The Selaginella genome identifies genetic changes associated with the evolution of vascular plants.</title>
        <authorList>
            <person name="Banks J.A."/>
            <person name="Nishiyama T."/>
            <person name="Hasebe M."/>
            <person name="Bowman J.L."/>
            <person name="Gribskov M."/>
            <person name="dePamphilis C."/>
            <person name="Albert V.A."/>
            <person name="Aono N."/>
            <person name="Aoyama T."/>
            <person name="Ambrose B.A."/>
            <person name="Ashton N.W."/>
            <person name="Axtell M.J."/>
            <person name="Barker E."/>
            <person name="Barker M.S."/>
            <person name="Bennetzen J.L."/>
            <person name="Bonawitz N.D."/>
            <person name="Chapple C."/>
            <person name="Cheng C."/>
            <person name="Correa L.G."/>
            <person name="Dacre M."/>
            <person name="DeBarry J."/>
            <person name="Dreyer I."/>
            <person name="Elias M."/>
            <person name="Engstrom E.M."/>
            <person name="Estelle M."/>
            <person name="Feng L."/>
            <person name="Finet C."/>
            <person name="Floyd S.K."/>
            <person name="Frommer W.B."/>
            <person name="Fujita T."/>
            <person name="Gramzow L."/>
            <person name="Gutensohn M."/>
            <person name="Harholt J."/>
            <person name="Hattori M."/>
            <person name="Heyl A."/>
            <person name="Hirai T."/>
            <person name="Hiwatashi Y."/>
            <person name="Ishikawa M."/>
            <person name="Iwata M."/>
            <person name="Karol K.G."/>
            <person name="Koehler B."/>
            <person name="Kolukisaoglu U."/>
            <person name="Kubo M."/>
            <person name="Kurata T."/>
            <person name="Lalonde S."/>
            <person name="Li K."/>
            <person name="Li Y."/>
            <person name="Litt A."/>
            <person name="Lyons E."/>
            <person name="Manning G."/>
            <person name="Maruyama T."/>
            <person name="Michael T.P."/>
            <person name="Mikami K."/>
            <person name="Miyazaki S."/>
            <person name="Morinaga S."/>
            <person name="Murata T."/>
            <person name="Mueller-Roeber B."/>
            <person name="Nelson D.R."/>
            <person name="Obara M."/>
            <person name="Oguri Y."/>
            <person name="Olmstead R.G."/>
            <person name="Onodera N."/>
            <person name="Petersen B.L."/>
            <person name="Pils B."/>
            <person name="Prigge M."/>
            <person name="Rensing S.A."/>
            <person name="Riano-Pachon D.M."/>
            <person name="Roberts A.W."/>
            <person name="Sato Y."/>
            <person name="Scheller H.V."/>
            <person name="Schulz B."/>
            <person name="Schulz C."/>
            <person name="Shakirov E.V."/>
            <person name="Shibagaki N."/>
            <person name="Shinohara N."/>
            <person name="Shippen D.E."/>
            <person name="Soerensen I."/>
            <person name="Sotooka R."/>
            <person name="Sugimoto N."/>
            <person name="Sugita M."/>
            <person name="Sumikawa N."/>
            <person name="Tanurdzic M."/>
            <person name="Theissen G."/>
            <person name="Ulvskov P."/>
            <person name="Wakazuki S."/>
            <person name="Weng J.K."/>
            <person name="Willats W.W."/>
            <person name="Wipf D."/>
            <person name="Wolf P.G."/>
            <person name="Yang L."/>
            <person name="Zimmer A.D."/>
            <person name="Zhu Q."/>
            <person name="Mitros T."/>
            <person name="Hellsten U."/>
            <person name="Loque D."/>
            <person name="Otillar R."/>
            <person name="Salamov A."/>
            <person name="Schmutz J."/>
            <person name="Shapiro H."/>
            <person name="Lindquist E."/>
            <person name="Lucas S."/>
            <person name="Rokhsar D."/>
            <person name="Grigoriev I.V."/>
        </authorList>
    </citation>
    <scope>NUCLEOTIDE SEQUENCE [LARGE SCALE GENOMIC DNA]</scope>
</reference>
<dbReference type="Gramene" id="EFJ30569">
    <property type="protein sequence ID" value="EFJ30569"/>
    <property type="gene ID" value="SELMODRAFT_409562"/>
</dbReference>
<evidence type="ECO:0000256" key="4">
    <source>
        <dbReference type="ARBA" id="ARBA00023024"/>
    </source>
</evidence>
<dbReference type="PROSITE" id="PS01095">
    <property type="entry name" value="GH18_1"/>
    <property type="match status" value="2"/>
</dbReference>
<keyword evidence="7" id="KW-0624">Polysaccharide degradation</keyword>
<evidence type="ECO:0000256" key="6">
    <source>
        <dbReference type="ARBA" id="ARBA00023295"/>
    </source>
</evidence>
<dbReference type="EC" id="3.2.1.14" evidence="2"/>
<accession>D8RBV0</accession>
<dbReference type="InterPro" id="IPR001579">
    <property type="entry name" value="Glyco_hydro_18_chit_AS"/>
</dbReference>
<dbReference type="InterPro" id="IPR045321">
    <property type="entry name" value="Cts1-like"/>
</dbReference>
<dbReference type="SUPFAM" id="SSF51445">
    <property type="entry name" value="(Trans)glycosidases"/>
    <property type="match status" value="2"/>
</dbReference>
<keyword evidence="7" id="KW-0119">Carbohydrate metabolism</keyword>
<dbReference type="HOGENOM" id="CLU_035194_0_0_1"/>
<keyword evidence="5" id="KW-1015">Disulfide bond</keyword>
<evidence type="ECO:0000256" key="2">
    <source>
        <dbReference type="ARBA" id="ARBA00012729"/>
    </source>
</evidence>
<feature type="chain" id="PRO_5003121684" description="chitinase" evidence="9">
    <location>
        <begin position="23"/>
        <end position="649"/>
    </location>
</feature>
<evidence type="ECO:0000256" key="8">
    <source>
        <dbReference type="RuleBase" id="RU000489"/>
    </source>
</evidence>
<dbReference type="GO" id="GO:0008843">
    <property type="term" value="F:endochitinase activity"/>
    <property type="evidence" value="ECO:0007669"/>
    <property type="project" value="UniProtKB-EC"/>
</dbReference>
<evidence type="ECO:0000313" key="12">
    <source>
        <dbReference type="Proteomes" id="UP000001514"/>
    </source>
</evidence>
<comment type="catalytic activity">
    <reaction evidence="1">
        <text>Random endo-hydrolysis of N-acetyl-beta-D-glucosaminide (1-&gt;4)-beta-linkages in chitin and chitodextrins.</text>
        <dbReference type="EC" id="3.2.1.14"/>
    </reaction>
</comment>
<evidence type="ECO:0000256" key="5">
    <source>
        <dbReference type="ARBA" id="ARBA00023157"/>
    </source>
</evidence>
<dbReference type="PANTHER" id="PTHR45708:SF49">
    <property type="entry name" value="ENDOCHITINASE"/>
    <property type="match status" value="1"/>
</dbReference>
<keyword evidence="4" id="KW-0146">Chitin degradation</keyword>
<proteinExistence type="predicted"/>
<sequence length="649" mass="68842">MAAPFPLLAAVLFVFGAAAAAAACETPSPAPAPSPDADLPDYPSGRGKIAAYWGQHDGEDDLDQVCSSGKYKIVMLAFLASFGNFLDPVLNLANHCDPSNGGCKAYSSKIKACQAKGVQIILSIGGGASGGYLVSDADARDFAEKLWNSYLGGHSSDRPLGSAVLNGIDLDIEGGGIPDRYGVMVKSLRSLAHGSGKKKLVVTAAPQCPFPDLNLGTAIQIPGLFDYLFVQFYNNPCGYGGGGAENLLDSWKQWTTAIPTAKIFLGLPASPSAAGSGFLPPNVCKSSVLPEIKRSKNYGGVMFWSVYYDQQEQYSEAIRSTIQVHCCLEHALYLIKQEHDKRKWSPRNGLKFLAAAATIAAASSPRRLRSKSRDGGIVSYWGQFGQEGPLDKVCASGNYEIINIAFLNEFGNFRQPVLNLAGHCDATTSDGCAAVGGQIKSCQSMGVKVLLSIGGASGSALLVSEADAANLAHQLFDSFLGGESSYKPLGDAVLDGIDLDIESGKTPKLYASMVRHLRTIAGRSKIIVAAAPQCPFPDENLGSALKVPGLFDLIFVQFYNNPPCAFDGSDSKKLLDSWKQWTSSIPMAKFYLGLPASRAAAGSGFLPANVARSSVLPVIKSTRNYGGIMLWAVFFDQQESYSDSILSSV</sequence>
<dbReference type="PANTHER" id="PTHR45708">
    <property type="entry name" value="ENDOCHITINASE"/>
    <property type="match status" value="1"/>
</dbReference>
<evidence type="ECO:0000313" key="11">
    <source>
        <dbReference type="EMBL" id="EFJ30569.1"/>
    </source>
</evidence>
<evidence type="ECO:0000256" key="9">
    <source>
        <dbReference type="SAM" id="SignalP"/>
    </source>
</evidence>
<dbReference type="GO" id="GO:0006032">
    <property type="term" value="P:chitin catabolic process"/>
    <property type="evidence" value="ECO:0007669"/>
    <property type="project" value="UniProtKB-KW"/>
</dbReference>
<organism evidence="12">
    <name type="scientific">Selaginella moellendorffii</name>
    <name type="common">Spikemoss</name>
    <dbReference type="NCBI Taxonomy" id="88036"/>
    <lineage>
        <taxon>Eukaryota</taxon>
        <taxon>Viridiplantae</taxon>
        <taxon>Streptophyta</taxon>
        <taxon>Embryophyta</taxon>
        <taxon>Tracheophyta</taxon>
        <taxon>Lycopodiopsida</taxon>
        <taxon>Selaginellales</taxon>
        <taxon>Selaginellaceae</taxon>
        <taxon>Selaginella</taxon>
    </lineage>
</organism>
<evidence type="ECO:0000256" key="1">
    <source>
        <dbReference type="ARBA" id="ARBA00000822"/>
    </source>
</evidence>
<dbReference type="STRING" id="88036.D8RBV0"/>
<protein>
    <recommendedName>
        <fullName evidence="2">chitinase</fullName>
        <ecNumber evidence="2">3.2.1.14</ecNumber>
    </recommendedName>
</protein>
<dbReference type="Pfam" id="PF00704">
    <property type="entry name" value="Glyco_hydro_18"/>
    <property type="match status" value="2"/>
</dbReference>
<keyword evidence="12" id="KW-1185">Reference proteome</keyword>
<dbReference type="GO" id="GO:0005576">
    <property type="term" value="C:extracellular region"/>
    <property type="evidence" value="ECO:0000318"/>
    <property type="project" value="GO_Central"/>
</dbReference>
<dbReference type="OMA" id="CQYTPGE"/>
<evidence type="ECO:0000256" key="3">
    <source>
        <dbReference type="ARBA" id="ARBA00022801"/>
    </source>
</evidence>
<gene>
    <name evidence="11" type="ORF">SELMODRAFT_409562</name>
</gene>
<evidence type="ECO:0000259" key="10">
    <source>
        <dbReference type="PROSITE" id="PS51910"/>
    </source>
</evidence>
<dbReference type="InterPro" id="IPR050542">
    <property type="entry name" value="Glycosyl_Hydrlase18_Chitinase"/>
</dbReference>
<dbReference type="EMBL" id="GL377575">
    <property type="protein sequence ID" value="EFJ30569.1"/>
    <property type="molecule type" value="Genomic_DNA"/>
</dbReference>
<dbReference type="Proteomes" id="UP000001514">
    <property type="component" value="Unassembled WGS sequence"/>
</dbReference>
<feature type="domain" description="GH18" evidence="10">
    <location>
        <begin position="375"/>
        <end position="649"/>
    </location>
</feature>
<dbReference type="Gene3D" id="3.20.20.80">
    <property type="entry name" value="Glycosidases"/>
    <property type="match status" value="2"/>
</dbReference>
<keyword evidence="9" id="KW-0732">Signal</keyword>
<dbReference type="InterPro" id="IPR001223">
    <property type="entry name" value="Glyco_hydro18_cat"/>
</dbReference>
<evidence type="ECO:0000256" key="7">
    <source>
        <dbReference type="ARBA" id="ARBA00023326"/>
    </source>
</evidence>
<dbReference type="eggNOG" id="KOG4701">
    <property type="taxonomic scope" value="Eukaryota"/>
</dbReference>
<dbReference type="InParanoid" id="D8RBV0"/>
<dbReference type="CDD" id="cd02877">
    <property type="entry name" value="GH18_hevamine_XipI_class_III"/>
    <property type="match status" value="2"/>
</dbReference>
<feature type="signal peptide" evidence="9">
    <location>
        <begin position="1"/>
        <end position="22"/>
    </location>
</feature>
<dbReference type="AlphaFoldDB" id="D8RBV0"/>
<dbReference type="FunFam" id="3.20.20.80:FF:000015">
    <property type="entry name" value="Acidic endochitinase SE2"/>
    <property type="match status" value="2"/>
</dbReference>
<dbReference type="GO" id="GO:0050832">
    <property type="term" value="P:defense response to fungus"/>
    <property type="evidence" value="ECO:0000318"/>
    <property type="project" value="GO_Central"/>
</dbReference>
<keyword evidence="3 8" id="KW-0378">Hydrolase</keyword>
<dbReference type="KEGG" id="smo:SELMODRAFT_409562"/>
<dbReference type="GO" id="GO:0000272">
    <property type="term" value="P:polysaccharide catabolic process"/>
    <property type="evidence" value="ECO:0007669"/>
    <property type="project" value="UniProtKB-KW"/>
</dbReference>
<feature type="domain" description="GH18" evidence="10">
    <location>
        <begin position="47"/>
        <end position="325"/>
    </location>
</feature>